<dbReference type="InterPro" id="IPR005026">
    <property type="entry name" value="SAPAP"/>
</dbReference>
<feature type="compositionally biased region" description="Low complexity" evidence="2">
    <location>
        <begin position="37"/>
        <end position="50"/>
    </location>
</feature>
<protein>
    <submittedName>
        <fullName evidence="3">Uncharacterized protein</fullName>
    </submittedName>
</protein>
<dbReference type="AlphaFoldDB" id="A0AAN8L6H8"/>
<evidence type="ECO:0000256" key="1">
    <source>
        <dbReference type="ARBA" id="ARBA00008839"/>
    </source>
</evidence>
<accession>A0AAN8L6H8</accession>
<dbReference type="GO" id="GO:0023052">
    <property type="term" value="P:signaling"/>
    <property type="evidence" value="ECO:0007669"/>
    <property type="project" value="InterPro"/>
</dbReference>
<sequence>MEDQSKFQINWGSRRRMRGDTGSSPRSNSVTAAVQADLDMPDMLDSPLDSPETDMPFSGSVSRKYSREAATSPASASTVSIQGSGTTTMPVPQTTTMTWASTRPSCPRPTPGSTA</sequence>
<keyword evidence="4" id="KW-1185">Reference proteome</keyword>
<organism evidence="3 4">
    <name type="scientific">Coregonus suidteri</name>
    <dbReference type="NCBI Taxonomy" id="861788"/>
    <lineage>
        <taxon>Eukaryota</taxon>
        <taxon>Metazoa</taxon>
        <taxon>Chordata</taxon>
        <taxon>Craniata</taxon>
        <taxon>Vertebrata</taxon>
        <taxon>Euteleostomi</taxon>
        <taxon>Actinopterygii</taxon>
        <taxon>Neopterygii</taxon>
        <taxon>Teleostei</taxon>
        <taxon>Protacanthopterygii</taxon>
        <taxon>Salmoniformes</taxon>
        <taxon>Salmonidae</taxon>
        <taxon>Coregoninae</taxon>
        <taxon>Coregonus</taxon>
    </lineage>
</organism>
<feature type="compositionally biased region" description="Low complexity" evidence="2">
    <location>
        <begin position="69"/>
        <end position="98"/>
    </location>
</feature>
<feature type="compositionally biased region" description="Pro residues" evidence="2">
    <location>
        <begin position="106"/>
        <end position="115"/>
    </location>
</feature>
<comment type="caution">
    <text evidence="3">The sequence shown here is derived from an EMBL/GenBank/DDBJ whole genome shotgun (WGS) entry which is preliminary data.</text>
</comment>
<evidence type="ECO:0000313" key="4">
    <source>
        <dbReference type="Proteomes" id="UP001356427"/>
    </source>
</evidence>
<comment type="similarity">
    <text evidence="1">Belongs to the SAPAP family.</text>
</comment>
<feature type="compositionally biased region" description="Polar residues" evidence="2">
    <location>
        <begin position="1"/>
        <end position="11"/>
    </location>
</feature>
<feature type="compositionally biased region" description="Polar residues" evidence="2">
    <location>
        <begin position="21"/>
        <end position="32"/>
    </location>
</feature>
<reference evidence="3 4" key="1">
    <citation type="submission" date="2021-04" db="EMBL/GenBank/DDBJ databases">
        <authorList>
            <person name="De Guttry C."/>
            <person name="Zahm M."/>
            <person name="Klopp C."/>
            <person name="Cabau C."/>
            <person name="Louis A."/>
            <person name="Berthelot C."/>
            <person name="Parey E."/>
            <person name="Roest Crollius H."/>
            <person name="Montfort J."/>
            <person name="Robinson-Rechavi M."/>
            <person name="Bucao C."/>
            <person name="Bouchez O."/>
            <person name="Gislard M."/>
            <person name="Lluch J."/>
            <person name="Milhes M."/>
            <person name="Lampietro C."/>
            <person name="Lopez Roques C."/>
            <person name="Donnadieu C."/>
            <person name="Braasch I."/>
            <person name="Desvignes T."/>
            <person name="Postlethwait J."/>
            <person name="Bobe J."/>
            <person name="Wedekind C."/>
            <person name="Guiguen Y."/>
        </authorList>
    </citation>
    <scope>NUCLEOTIDE SEQUENCE [LARGE SCALE GENOMIC DNA]</scope>
    <source>
        <strain evidence="3">Cs_M1</strain>
        <tissue evidence="3">Blood</tissue>
    </source>
</reference>
<dbReference type="Pfam" id="PF03359">
    <property type="entry name" value="GKAP"/>
    <property type="match status" value="1"/>
</dbReference>
<evidence type="ECO:0000256" key="2">
    <source>
        <dbReference type="SAM" id="MobiDB-lite"/>
    </source>
</evidence>
<feature type="region of interest" description="Disordered" evidence="2">
    <location>
        <begin position="1"/>
        <end position="115"/>
    </location>
</feature>
<proteinExistence type="inferred from homology"/>
<dbReference type="Proteomes" id="UP001356427">
    <property type="component" value="Unassembled WGS sequence"/>
</dbReference>
<gene>
    <name evidence="3" type="ORF">J4Q44_G00270100</name>
</gene>
<evidence type="ECO:0000313" key="3">
    <source>
        <dbReference type="EMBL" id="KAK6302655.1"/>
    </source>
</evidence>
<dbReference type="EMBL" id="JAGTTL010000025">
    <property type="protein sequence ID" value="KAK6302655.1"/>
    <property type="molecule type" value="Genomic_DNA"/>
</dbReference>
<name>A0AAN8L6H8_9TELE</name>